<dbReference type="GO" id="GO:1902093">
    <property type="term" value="P:positive regulation of flagellated sperm motility"/>
    <property type="evidence" value="ECO:0007669"/>
    <property type="project" value="TreeGrafter"/>
</dbReference>
<evidence type="ECO:0000313" key="2">
    <source>
        <dbReference type="EMBL" id="CAB3227189.1"/>
    </source>
</evidence>
<evidence type="ECO:0000259" key="1">
    <source>
        <dbReference type="Pfam" id="PF21049"/>
    </source>
</evidence>
<feature type="domain" description="Cilia- and flagella-associated protein 69 ARM repeats" evidence="1">
    <location>
        <begin position="1"/>
        <end position="544"/>
    </location>
</feature>
<dbReference type="SUPFAM" id="SSF48371">
    <property type="entry name" value="ARM repeat"/>
    <property type="match status" value="1"/>
</dbReference>
<reference evidence="2" key="1">
    <citation type="submission" date="2020-04" db="EMBL/GenBank/DDBJ databases">
        <authorList>
            <person name="Neveu A P."/>
        </authorList>
    </citation>
    <scope>NUCLEOTIDE SEQUENCE</scope>
    <source>
        <tissue evidence="2">Whole embryo</tissue>
    </source>
</reference>
<dbReference type="GO" id="GO:0097225">
    <property type="term" value="C:sperm midpiece"/>
    <property type="evidence" value="ECO:0007669"/>
    <property type="project" value="TreeGrafter"/>
</dbReference>
<dbReference type="PANTHER" id="PTHR14716:SF0">
    <property type="entry name" value="CILIA- AND FLAGELLA-ASSOCIATED PROTEIN 69"/>
    <property type="match status" value="1"/>
</dbReference>
<name>A0A6F9D7X7_9ASCI</name>
<protein>
    <submittedName>
        <fullName evidence="2">Uncharacterized protein C7orf63</fullName>
    </submittedName>
</protein>
<organism evidence="2">
    <name type="scientific">Phallusia mammillata</name>
    <dbReference type="NCBI Taxonomy" id="59560"/>
    <lineage>
        <taxon>Eukaryota</taxon>
        <taxon>Metazoa</taxon>
        <taxon>Chordata</taxon>
        <taxon>Tunicata</taxon>
        <taxon>Ascidiacea</taxon>
        <taxon>Phlebobranchia</taxon>
        <taxon>Ascidiidae</taxon>
        <taxon>Phallusia</taxon>
    </lineage>
</organism>
<accession>A0A6F9D7X7</accession>
<dbReference type="Pfam" id="PF21049">
    <property type="entry name" value="CFA69_ARM_rpt"/>
    <property type="match status" value="1"/>
</dbReference>
<dbReference type="AlphaFoldDB" id="A0A6F9D7X7"/>
<dbReference type="InterPro" id="IPR016024">
    <property type="entry name" value="ARM-type_fold"/>
</dbReference>
<proteinExistence type="evidence at transcript level"/>
<gene>
    <name evidence="2" type="primary">C7orf63</name>
</gene>
<dbReference type="GO" id="GO:0097730">
    <property type="term" value="C:non-motile cilium"/>
    <property type="evidence" value="ECO:0007669"/>
    <property type="project" value="TreeGrafter"/>
</dbReference>
<dbReference type="EMBL" id="LR783509">
    <property type="protein sequence ID" value="CAB3227189.1"/>
    <property type="molecule type" value="mRNA"/>
</dbReference>
<dbReference type="InterPro" id="IPR011989">
    <property type="entry name" value="ARM-like"/>
</dbReference>
<dbReference type="FunFam" id="1.25.10.10:FF:000863">
    <property type="entry name" value="cilia- and flagella-associated protein 69 isoform X2"/>
    <property type="match status" value="1"/>
</dbReference>
<dbReference type="PANTHER" id="PTHR14716">
    <property type="entry name" value="CILIA- AND FLAGELLA-ASSOCIATED PROTEIN 69"/>
    <property type="match status" value="1"/>
</dbReference>
<dbReference type="InterPro" id="IPR048732">
    <property type="entry name" value="CFA69"/>
</dbReference>
<dbReference type="InterPro" id="IPR048733">
    <property type="entry name" value="CFA69_ARM_dom"/>
</dbReference>
<sequence>MEVLQKLSSDSEENCKQMLKSDAAYHICCHMNASDQSGFLLFISVEILWNLLEFGGQEVSHQLANLECVNALKQAFKELMVSGCSNYEKQLRNDLLVITTLVAQNLDSPIVETGFAKQLILFATFSEVKSHNPLVKSLKLMQSHEDFELKKLLINMLELLSRDPAAIQLLSDGKVLLSLFHYVKANGTKKLPREWSPAQFEELQLYAMSALSRLAVLLVEDYVTCQGNTRLLLLLEWCVSETKFEGHGNSFHGSGGRGNKKAQMRFCLRLLNAIVSSGNEATAQDLCDQGVISQLLNILQNFFVESDDAMDVEMQCDMLYILSTLCESDIHRKELFGRQGVDVLVDYMKNNPDKISSGLGHHKLMLAAVDATWCCAVGCFMTEDFLLENEGVFLLIDLLQACPRNMHNLILGCLLELCENPKTIAHIHTWRGTNDVTAPHLLIHLWREEEKRIGSLRDENGAIADVASPISGEMQRVHAVAPQSSSAASLSIVDVSENLRAKVFALFTRLGFSDLPGLTTEDYVTLAIIEKYLDFKLGEVWSEISNELPVEGVRPTTPDQEAMDTITRAIVERGKGVSMLQAELLEAESQQDLHDEKQFYVEVKENHKQREKSIESWNDYVKRTSNYRHLVNCKKQQDKSIESSRAKPRYKDQAKKLAAMFHETLLKKLHTTTFQGRNITVESTPSALTGISERLPQENSALLA</sequence>
<dbReference type="Gene3D" id="1.25.10.10">
    <property type="entry name" value="Leucine-rich Repeat Variant"/>
    <property type="match status" value="1"/>
</dbReference>